<accession>A0A252F638</accession>
<gene>
    <name evidence="2" type="ORF">CBW42_04105</name>
</gene>
<comment type="caution">
    <text evidence="2">The sequence shown here is derived from an EMBL/GenBank/DDBJ whole genome shotgun (WGS) entry which is preliminary data.</text>
</comment>
<feature type="compositionally biased region" description="Basic and acidic residues" evidence="1">
    <location>
        <begin position="1"/>
        <end position="15"/>
    </location>
</feature>
<dbReference type="Proteomes" id="UP000194903">
    <property type="component" value="Unassembled WGS sequence"/>
</dbReference>
<reference evidence="2 3" key="1">
    <citation type="submission" date="2017-05" db="EMBL/GenBank/DDBJ databases">
        <title>Butyricicoccus porcorum sp. nov. a butyrate-producing bacterium from the swine intestinal tract.</title>
        <authorList>
            <person name="Trachsel J."/>
            <person name="Humphrey S."/>
            <person name="Allen H.K."/>
        </authorList>
    </citation>
    <scope>NUCLEOTIDE SEQUENCE [LARGE SCALE GENOMIC DNA]</scope>
    <source>
        <strain evidence="2">BB10</strain>
    </source>
</reference>
<name>A0A252F638_9FIRM</name>
<evidence type="ECO:0000313" key="2">
    <source>
        <dbReference type="EMBL" id="OUM21221.1"/>
    </source>
</evidence>
<keyword evidence="3" id="KW-1185">Reference proteome</keyword>
<dbReference type="OrthoDB" id="1955790at2"/>
<dbReference type="AlphaFoldDB" id="A0A252F638"/>
<proteinExistence type="predicted"/>
<protein>
    <submittedName>
        <fullName evidence="2">Uncharacterized protein</fullName>
    </submittedName>
</protein>
<evidence type="ECO:0000313" key="3">
    <source>
        <dbReference type="Proteomes" id="UP000194903"/>
    </source>
</evidence>
<organism evidence="2 3">
    <name type="scientific">Butyricicoccus porcorum</name>
    <dbReference type="NCBI Taxonomy" id="1945634"/>
    <lineage>
        <taxon>Bacteria</taxon>
        <taxon>Bacillati</taxon>
        <taxon>Bacillota</taxon>
        <taxon>Clostridia</taxon>
        <taxon>Eubacteriales</taxon>
        <taxon>Butyricicoccaceae</taxon>
        <taxon>Butyricicoccus</taxon>
    </lineage>
</organism>
<dbReference type="RefSeq" id="WP_087018047.1">
    <property type="nucleotide sequence ID" value="NZ_NHOC01000003.1"/>
</dbReference>
<sequence>MRSDIHSETELLEQKTEEEEQEKETLENREIILRTALGQLEEDIQVSGILEKTFESVEKDRQGVLKKLEEFREYVQSLHFQMKETVDETQRSWKTIQELKELDEDVSESEGILLDRMVLLEETHKQLEDVAVRLGMQLDAMECSFETDVSGRKVSQHMKPRHTIGDLIAGIFGKKERQESGKEKQENQRKIQDFSGFVVAEMRPGQWNIIGGTGFEAYSAYDKNIDQYTVDGTGYENDVVQMVDINSIEGIYLWQDDIDNPERFWSQHHSEGTKESFVEIASHIPEVQEQLNCGVPLYKLLENERLGACASLYFDPLRSNAPTLLQGDGFYVFQSNGRHRVLAAKELGYSFPVRITGRLIKKD</sequence>
<evidence type="ECO:0000256" key="1">
    <source>
        <dbReference type="SAM" id="MobiDB-lite"/>
    </source>
</evidence>
<dbReference type="EMBL" id="NHOC01000003">
    <property type="protein sequence ID" value="OUM21221.1"/>
    <property type="molecule type" value="Genomic_DNA"/>
</dbReference>
<feature type="region of interest" description="Disordered" evidence="1">
    <location>
        <begin position="1"/>
        <end position="26"/>
    </location>
</feature>